<evidence type="ECO:0008006" key="4">
    <source>
        <dbReference type="Google" id="ProtNLM"/>
    </source>
</evidence>
<sequence>MELSATGDRVFAAEAILKRRVRKVSYRRRRPACFDFPQMLAALVVKVNQQAHQASREDLNTWHSTWEPEENILDDRLILGFERKEREREMHGPKKRGPKPKNFVMKAHAQKGGTSSRASNSRQTTSRSSSSPSSRATPSSSASPHLASSSSSSSTVAPSPKLNSLAATHKLKKDIHRCHRMSRRPLPRSDPMASSFSNPGGFPSRLHVSPFSETVRILNRRVKPREIKRGRIILNLKVINKPGRGGTAAGGRNLTEGRQNIPSRNRIIGKKGDAPYRPFQPPLKMLGFPMYGKPFGLQCGGPLSFHSHPGSSTGARNTHSTSSKHQSPPSPSSSVDSEGKSRTNASAAKPATGGSPSREGAKSSKPHTETQKGQSAKQAATAPSSDANPLASASSFLPSSPSSSLDDVDEDDALDRSTTPEGGGKCTRKSREKRQQPPADSGTPGDQISAPAEPQRVPAEGDPDWHPEMAPSCKDVVVTDVTTNLVTVTIKEFPSPVSPSASPESASSPPPSTTSDDVSPPKP</sequence>
<evidence type="ECO:0000313" key="3">
    <source>
        <dbReference type="Proteomes" id="UP000327493"/>
    </source>
</evidence>
<evidence type="ECO:0000256" key="1">
    <source>
        <dbReference type="SAM" id="MobiDB-lite"/>
    </source>
</evidence>
<proteinExistence type="predicted"/>
<protein>
    <recommendedName>
        <fullName evidence="4">Chromo domain-containing protein</fullName>
    </recommendedName>
</protein>
<feature type="compositionally biased region" description="Basic residues" evidence="1">
    <location>
        <begin position="169"/>
        <end position="186"/>
    </location>
</feature>
<reference evidence="2 3" key="1">
    <citation type="submission" date="2019-08" db="EMBL/GenBank/DDBJ databases">
        <title>A chromosome-level genome assembly, high-density linkage maps, and genome scans reveal the genomic architecture of hybrid incompatibilities underlying speciation via character displacement in darters (Percidae: Etheostominae).</title>
        <authorList>
            <person name="Moran R.L."/>
            <person name="Catchen J.M."/>
            <person name="Fuller R.C."/>
        </authorList>
    </citation>
    <scope>NUCLEOTIDE SEQUENCE [LARGE SCALE GENOMIC DNA]</scope>
    <source>
        <strain evidence="2">EspeVRDwgs_2016</strain>
        <tissue evidence="2">Muscle</tissue>
    </source>
</reference>
<name>A0A5J5DPW3_9PERO</name>
<feature type="region of interest" description="Disordered" evidence="1">
    <location>
        <begin position="245"/>
        <end position="276"/>
    </location>
</feature>
<feature type="compositionally biased region" description="Polar residues" evidence="1">
    <location>
        <begin position="309"/>
        <end position="319"/>
    </location>
</feature>
<feature type="compositionally biased region" description="Low complexity" evidence="1">
    <location>
        <begin position="389"/>
        <end position="405"/>
    </location>
</feature>
<feature type="region of interest" description="Disordered" evidence="1">
    <location>
        <begin position="84"/>
        <end position="103"/>
    </location>
</feature>
<feature type="compositionally biased region" description="Low complexity" evidence="1">
    <location>
        <begin position="114"/>
        <end position="160"/>
    </location>
</feature>
<dbReference type="Gene3D" id="2.40.50.40">
    <property type="match status" value="1"/>
</dbReference>
<organism evidence="2 3">
    <name type="scientific">Etheostoma spectabile</name>
    <name type="common">orangethroat darter</name>
    <dbReference type="NCBI Taxonomy" id="54343"/>
    <lineage>
        <taxon>Eukaryota</taxon>
        <taxon>Metazoa</taxon>
        <taxon>Chordata</taxon>
        <taxon>Craniata</taxon>
        <taxon>Vertebrata</taxon>
        <taxon>Euteleostomi</taxon>
        <taxon>Actinopterygii</taxon>
        <taxon>Neopterygii</taxon>
        <taxon>Teleostei</taxon>
        <taxon>Neoteleostei</taxon>
        <taxon>Acanthomorphata</taxon>
        <taxon>Eupercaria</taxon>
        <taxon>Perciformes</taxon>
        <taxon>Percoidei</taxon>
        <taxon>Percidae</taxon>
        <taxon>Etheostomatinae</taxon>
        <taxon>Etheostoma</taxon>
    </lineage>
</organism>
<dbReference type="GO" id="GO:0000122">
    <property type="term" value="P:negative regulation of transcription by RNA polymerase II"/>
    <property type="evidence" value="ECO:0007669"/>
    <property type="project" value="TreeGrafter"/>
</dbReference>
<dbReference type="EMBL" id="VOFY01000002">
    <property type="protein sequence ID" value="KAA8595310.1"/>
    <property type="molecule type" value="Genomic_DNA"/>
</dbReference>
<feature type="region of interest" description="Disordered" evidence="1">
    <location>
        <begin position="492"/>
        <end position="523"/>
    </location>
</feature>
<dbReference type="GO" id="GO:0035102">
    <property type="term" value="C:PRC1 complex"/>
    <property type="evidence" value="ECO:0007669"/>
    <property type="project" value="TreeGrafter"/>
</dbReference>
<gene>
    <name evidence="2" type="ORF">FQN60_012445</name>
</gene>
<comment type="caution">
    <text evidence="2">The sequence shown here is derived from an EMBL/GenBank/DDBJ whole genome shotgun (WGS) entry which is preliminary data.</text>
</comment>
<feature type="region of interest" description="Disordered" evidence="1">
    <location>
        <begin position="108"/>
        <end position="201"/>
    </location>
</feature>
<feature type="region of interest" description="Disordered" evidence="1">
    <location>
        <begin position="302"/>
        <end position="473"/>
    </location>
</feature>
<keyword evidence="3" id="KW-1185">Reference proteome</keyword>
<dbReference type="InterPro" id="IPR052458">
    <property type="entry name" value="PcG_PRC1-like_component"/>
</dbReference>
<dbReference type="GO" id="GO:0003682">
    <property type="term" value="F:chromatin binding"/>
    <property type="evidence" value="ECO:0007669"/>
    <property type="project" value="TreeGrafter"/>
</dbReference>
<feature type="compositionally biased region" description="Basic and acidic residues" evidence="1">
    <location>
        <begin position="359"/>
        <end position="370"/>
    </location>
</feature>
<feature type="compositionally biased region" description="Polar residues" evidence="1">
    <location>
        <begin position="371"/>
        <end position="387"/>
    </location>
</feature>
<dbReference type="GO" id="GO:0000785">
    <property type="term" value="C:chromatin"/>
    <property type="evidence" value="ECO:0007669"/>
    <property type="project" value="TreeGrafter"/>
</dbReference>
<dbReference type="Proteomes" id="UP000327493">
    <property type="component" value="Chromosome 2"/>
</dbReference>
<dbReference type="Pfam" id="PF17218">
    <property type="entry name" value="CBX7_C"/>
    <property type="match status" value="1"/>
</dbReference>
<dbReference type="PANTHER" id="PTHR46389">
    <property type="entry name" value="POLYCOMB GROUP PROTEIN PC"/>
    <property type="match status" value="1"/>
</dbReference>
<feature type="compositionally biased region" description="Low complexity" evidence="1">
    <location>
        <begin position="320"/>
        <end position="336"/>
    </location>
</feature>
<dbReference type="PANTHER" id="PTHR46389:SF4">
    <property type="entry name" value="CHROMOBOX PROTEIN HOMOLOG 6"/>
    <property type="match status" value="1"/>
</dbReference>
<evidence type="ECO:0000313" key="2">
    <source>
        <dbReference type="EMBL" id="KAA8595310.1"/>
    </source>
</evidence>
<accession>A0A5J5DPW3</accession>
<dbReference type="AlphaFoldDB" id="A0A5J5DPW3"/>
<dbReference type="InterPro" id="IPR033773">
    <property type="entry name" value="CBX7_C"/>
</dbReference>